<dbReference type="Proteomes" id="UP000093080">
    <property type="component" value="Unassembled WGS sequence"/>
</dbReference>
<evidence type="ECO:0000313" key="6">
    <source>
        <dbReference type="EMBL" id="OCC14823.1"/>
    </source>
</evidence>
<dbReference type="InterPro" id="IPR028081">
    <property type="entry name" value="Leu-bd"/>
</dbReference>
<dbReference type="OrthoDB" id="9783240at2"/>
<dbReference type="PATRIC" id="fig|1156395.6.peg.1895"/>
<organism evidence="6 7">
    <name type="scientific">Dissulfuribacter thermophilus</name>
    <dbReference type="NCBI Taxonomy" id="1156395"/>
    <lineage>
        <taxon>Bacteria</taxon>
        <taxon>Pseudomonadati</taxon>
        <taxon>Thermodesulfobacteriota</taxon>
        <taxon>Dissulfuribacteria</taxon>
        <taxon>Dissulfuribacterales</taxon>
        <taxon>Dissulfuribacteraceae</taxon>
        <taxon>Dissulfuribacter</taxon>
    </lineage>
</organism>
<dbReference type="PROSITE" id="PS51257">
    <property type="entry name" value="PROKAR_LIPOPROTEIN"/>
    <property type="match status" value="1"/>
</dbReference>
<evidence type="ECO:0000256" key="3">
    <source>
        <dbReference type="ARBA" id="ARBA00022729"/>
    </source>
</evidence>
<dbReference type="SUPFAM" id="SSF53822">
    <property type="entry name" value="Periplasmic binding protein-like I"/>
    <property type="match status" value="1"/>
</dbReference>
<comment type="caution">
    <text evidence="6">The sequence shown here is derived from an EMBL/GenBank/DDBJ whole genome shotgun (WGS) entry which is preliminary data.</text>
</comment>
<dbReference type="PANTHER" id="PTHR30483">
    <property type="entry name" value="LEUCINE-SPECIFIC-BINDING PROTEIN"/>
    <property type="match status" value="1"/>
</dbReference>
<dbReference type="PANTHER" id="PTHR30483:SF6">
    <property type="entry name" value="PERIPLASMIC BINDING PROTEIN OF ABC TRANSPORTER FOR NATURAL AMINO ACIDS"/>
    <property type="match status" value="1"/>
</dbReference>
<keyword evidence="7" id="KW-1185">Reference proteome</keyword>
<dbReference type="STRING" id="1156395.DBT_1883"/>
<evidence type="ECO:0000313" key="7">
    <source>
        <dbReference type="Proteomes" id="UP000093080"/>
    </source>
</evidence>
<proteinExistence type="inferred from homology"/>
<sequence length="372" mass="41545">MNFLKHIIFIFLLGICFSTGCSKEGHPIKLGLSLNLSGYSGASAENIKAGALLAVEAINRRGGINGRPLKLIIRDDKNTKEGILKADKSLIEAGCPVIIGHNNSQNTFIAYPLVTSHKRILFTAYSATTRLSGKDDLFFRTSVDNSLFGKAFGRLFKDEGIGSIVFLLDVSNPTFSEDLREEVSKNFDGRISTVRINSRTGIDWDRTVERLMATRAEAVVMVTEGISTGIAAQKLKLKGYNGRYFATLWAHGPSLIAYGSKAVEGMEIVTFLKPEYDNSMFREFSYEILREFSLRPSPKAARAYEALFILADAMQRCVPSPEDVMCIKRHLVSDSYNFLLGPVRFDKFGDVLRPIYDVQVKNQKFVLKRRLL</sequence>
<comment type="similarity">
    <text evidence="1">Belongs to the leucine-binding protein family.</text>
</comment>
<dbReference type="AlphaFoldDB" id="A0A1B9F4N9"/>
<dbReference type="PRINTS" id="PR00337">
    <property type="entry name" value="LEUILEVALBP"/>
</dbReference>
<keyword evidence="2" id="KW-0813">Transport</keyword>
<name>A0A1B9F4N9_9BACT</name>
<keyword evidence="3" id="KW-0732">Signal</keyword>
<evidence type="ECO:0000256" key="1">
    <source>
        <dbReference type="ARBA" id="ARBA00010062"/>
    </source>
</evidence>
<dbReference type="Gene3D" id="3.40.50.2300">
    <property type="match status" value="2"/>
</dbReference>
<feature type="domain" description="Leucine-binding protein" evidence="5">
    <location>
        <begin position="27"/>
        <end position="362"/>
    </location>
</feature>
<evidence type="ECO:0000256" key="2">
    <source>
        <dbReference type="ARBA" id="ARBA00022448"/>
    </source>
</evidence>
<gene>
    <name evidence="6" type="ORF">DBT_1883</name>
</gene>
<dbReference type="InterPro" id="IPR051010">
    <property type="entry name" value="BCAA_transport"/>
</dbReference>
<evidence type="ECO:0000256" key="4">
    <source>
        <dbReference type="ARBA" id="ARBA00022970"/>
    </source>
</evidence>
<reference evidence="6 7" key="1">
    <citation type="submission" date="2016-06" db="EMBL/GenBank/DDBJ databases">
        <title>Respiratory ammonification of nitrate coupled to the oxidation of elemental sulfur in deep-sea autotrophic thermophilic bacteria.</title>
        <authorList>
            <person name="Slobodkina G.B."/>
            <person name="Mardanov A.V."/>
            <person name="Ravin N.V."/>
            <person name="Frolova A.A."/>
            <person name="Viryasiv M.B."/>
            <person name="Chernyh N.A."/>
            <person name="Bonch-Osmolovskaya E.A."/>
            <person name="Slobodkin A.I."/>
        </authorList>
    </citation>
    <scope>NUCLEOTIDE SEQUENCE [LARGE SCALE GENOMIC DNA]</scope>
    <source>
        <strain evidence="6 7">S69</strain>
    </source>
</reference>
<dbReference type="GO" id="GO:0006865">
    <property type="term" value="P:amino acid transport"/>
    <property type="evidence" value="ECO:0007669"/>
    <property type="project" value="UniProtKB-KW"/>
</dbReference>
<dbReference type="InterPro" id="IPR028082">
    <property type="entry name" value="Peripla_BP_I"/>
</dbReference>
<accession>A0A1B9F4N9</accession>
<evidence type="ECO:0000259" key="5">
    <source>
        <dbReference type="Pfam" id="PF13458"/>
    </source>
</evidence>
<protein>
    <submittedName>
        <fullName evidence="6">Putative substrate-binding protein</fullName>
    </submittedName>
</protein>
<dbReference type="RefSeq" id="WP_067619367.1">
    <property type="nucleotide sequence ID" value="NZ_MAGO01000009.1"/>
</dbReference>
<keyword evidence="4" id="KW-0029">Amino-acid transport</keyword>
<dbReference type="EMBL" id="MAGO01000009">
    <property type="protein sequence ID" value="OCC14823.1"/>
    <property type="molecule type" value="Genomic_DNA"/>
</dbReference>
<dbReference type="Pfam" id="PF13458">
    <property type="entry name" value="Peripla_BP_6"/>
    <property type="match status" value="1"/>
</dbReference>
<dbReference type="InterPro" id="IPR000709">
    <property type="entry name" value="Leu_Ile_Val-bd"/>
</dbReference>